<proteinExistence type="predicted"/>
<organism evidence="2 3">
    <name type="scientific">Cercophora samala</name>
    <dbReference type="NCBI Taxonomy" id="330535"/>
    <lineage>
        <taxon>Eukaryota</taxon>
        <taxon>Fungi</taxon>
        <taxon>Dikarya</taxon>
        <taxon>Ascomycota</taxon>
        <taxon>Pezizomycotina</taxon>
        <taxon>Sordariomycetes</taxon>
        <taxon>Sordariomycetidae</taxon>
        <taxon>Sordariales</taxon>
        <taxon>Lasiosphaeriaceae</taxon>
        <taxon>Cercophora</taxon>
    </lineage>
</organism>
<evidence type="ECO:0000313" key="3">
    <source>
        <dbReference type="Proteomes" id="UP001174997"/>
    </source>
</evidence>
<dbReference type="EMBL" id="JAULSY010000011">
    <property type="protein sequence ID" value="KAK0672650.1"/>
    <property type="molecule type" value="Genomic_DNA"/>
</dbReference>
<reference evidence="2" key="1">
    <citation type="submission" date="2023-06" db="EMBL/GenBank/DDBJ databases">
        <title>Genome-scale phylogeny and comparative genomics of the fungal order Sordariales.</title>
        <authorList>
            <consortium name="Lawrence Berkeley National Laboratory"/>
            <person name="Hensen N."/>
            <person name="Bonometti L."/>
            <person name="Westerberg I."/>
            <person name="Brannstrom I.O."/>
            <person name="Guillou S."/>
            <person name="Cros-Aarteil S."/>
            <person name="Calhoun S."/>
            <person name="Haridas S."/>
            <person name="Kuo A."/>
            <person name="Mondo S."/>
            <person name="Pangilinan J."/>
            <person name="Riley R."/>
            <person name="Labutti K."/>
            <person name="Andreopoulos B."/>
            <person name="Lipzen A."/>
            <person name="Chen C."/>
            <person name="Yanf M."/>
            <person name="Daum C."/>
            <person name="Ng V."/>
            <person name="Clum A."/>
            <person name="Steindorff A."/>
            <person name="Ohm R."/>
            <person name="Martin F."/>
            <person name="Silar P."/>
            <person name="Natvig D."/>
            <person name="Lalanne C."/>
            <person name="Gautier V."/>
            <person name="Ament-Velasquez S.L."/>
            <person name="Kruys A."/>
            <person name="Hutchinson M.I."/>
            <person name="Powell A.J."/>
            <person name="Barry K."/>
            <person name="Miller A.N."/>
            <person name="Grigoriev I.V."/>
            <person name="Debuchy R."/>
            <person name="Gladieux P."/>
            <person name="Thoren M.H."/>
            <person name="Johannesson H."/>
        </authorList>
    </citation>
    <scope>NUCLEOTIDE SEQUENCE</scope>
    <source>
        <strain evidence="2">CBS 307.81</strain>
    </source>
</reference>
<keyword evidence="1" id="KW-0732">Signal</keyword>
<dbReference type="AlphaFoldDB" id="A0AA39ZKC3"/>
<protein>
    <submittedName>
        <fullName evidence="2">Uncharacterized protein</fullName>
    </submittedName>
</protein>
<accession>A0AA39ZKC3</accession>
<evidence type="ECO:0000256" key="1">
    <source>
        <dbReference type="SAM" id="SignalP"/>
    </source>
</evidence>
<name>A0AA39ZKC3_9PEZI</name>
<evidence type="ECO:0000313" key="2">
    <source>
        <dbReference type="EMBL" id="KAK0672650.1"/>
    </source>
</evidence>
<feature type="signal peptide" evidence="1">
    <location>
        <begin position="1"/>
        <end position="19"/>
    </location>
</feature>
<feature type="chain" id="PRO_5041262625" evidence="1">
    <location>
        <begin position="20"/>
        <end position="188"/>
    </location>
</feature>
<sequence>MQFKTLLALLPFVATTTLGFIVPEGTPDGFYAVTVDNDGNSTTVEIDPSTLAVIGEPLEKRTLPRNNAKHRRQVNSWGATGQTFPNQGDYNACTQGWRNFFNAGNTVPSRKQLFAVSGQAVLAGCNYKRNPVNHGAALVDSFNGFMDGNAGWWRTGWVHYYYNPGIAPDIDFTFWRDLSGTQFCTNLT</sequence>
<comment type="caution">
    <text evidence="2">The sequence shown here is derived from an EMBL/GenBank/DDBJ whole genome shotgun (WGS) entry which is preliminary data.</text>
</comment>
<keyword evidence="3" id="KW-1185">Reference proteome</keyword>
<dbReference type="Proteomes" id="UP001174997">
    <property type="component" value="Unassembled WGS sequence"/>
</dbReference>
<gene>
    <name evidence="2" type="ORF">QBC41DRAFT_216698</name>
</gene>